<organism evidence="5 6">
    <name type="scientific">Culex pipiens pipiens</name>
    <name type="common">Northern house mosquito</name>
    <dbReference type="NCBI Taxonomy" id="38569"/>
    <lineage>
        <taxon>Eukaryota</taxon>
        <taxon>Metazoa</taxon>
        <taxon>Ecdysozoa</taxon>
        <taxon>Arthropoda</taxon>
        <taxon>Hexapoda</taxon>
        <taxon>Insecta</taxon>
        <taxon>Pterygota</taxon>
        <taxon>Neoptera</taxon>
        <taxon>Endopterygota</taxon>
        <taxon>Diptera</taxon>
        <taxon>Nematocera</taxon>
        <taxon>Culicoidea</taxon>
        <taxon>Culicidae</taxon>
        <taxon>Culicinae</taxon>
        <taxon>Culicini</taxon>
        <taxon>Culex</taxon>
        <taxon>Culex</taxon>
    </lineage>
</organism>
<dbReference type="Pfam" id="PF01019">
    <property type="entry name" value="G_glu_transpept"/>
    <property type="match status" value="2"/>
</dbReference>
<dbReference type="PRINTS" id="PR01210">
    <property type="entry name" value="GGTRANSPTASE"/>
</dbReference>
<dbReference type="Gene3D" id="1.10.246.130">
    <property type="match status" value="2"/>
</dbReference>
<keyword evidence="1" id="KW-0800">Toxin</keyword>
<feature type="active site" description="Nucleophile" evidence="2">
    <location>
        <position position="831"/>
    </location>
</feature>
<feature type="binding site" evidence="3">
    <location>
        <position position="873"/>
    </location>
    <ligand>
        <name>L-glutamate</name>
        <dbReference type="ChEBI" id="CHEBI:29985"/>
    </ligand>
</feature>
<dbReference type="InterPro" id="IPR043138">
    <property type="entry name" value="GGT_lsub"/>
</dbReference>
<name>A0ABD1CXK2_CULPP</name>
<evidence type="ECO:0000313" key="6">
    <source>
        <dbReference type="Proteomes" id="UP001562425"/>
    </source>
</evidence>
<dbReference type="SUPFAM" id="SSF56235">
    <property type="entry name" value="N-terminal nucleophile aminohydrolases (Ntn hydrolases)"/>
    <property type="match status" value="2"/>
</dbReference>
<feature type="non-terminal residue" evidence="5">
    <location>
        <position position="1024"/>
    </location>
</feature>
<dbReference type="Proteomes" id="UP001562425">
    <property type="component" value="Unassembled WGS sequence"/>
</dbReference>
<sequence length="1024" mass="112034">MYLKDQNKAVEGGLAVAVPGEIKGYWEVHQKYGQLDWKSLIQPTIDLCRNGILVTGYLDRILKSREQRIKNIPSLSEVFINPETSSTWREGDRIKRLVLADSLEVVANEGADALYSKNGTLLPKLMSDLKQFGSIITPEDFYNYEPRWLEPATTTLKDGSHVFSMPAPGSGHVLNYMLNILDGYDGLDVKDPLTWHRIVEAFKHGYGIRTQLGDPPFVPGIDESLRKLTNKNYAAFVRDGILDNKTFTDYEHYGAIFSNEEDHGTAHISVLAPNGDAVAATSTVNYVLGAMIRSQKTGIVLNDEMDDFSTPGVINSYGLHASPSNYIVPGKRPLSSMCPTVVTDRHGNVRIVGGSAGGSRITTATLLLIVRHLYFGEDLADIIKNPRIHHQLAPMSVEYEAGFDQNVVDDLTVRGHTMKQAAADSGFAAITAIIRDRKDKITATWDPRRNPHRKKIIAGVIVLSLLLVALVCGLYYGLVQPPDQVGHRAAVVANGHECAAIGAEILRQNGSAADAAIATLFCEGVTCPQSMGIGGGFLLTIYDHANRKVETLNARETAPAGATVDMLVREYNSTIDKRGLIIAIPGELKGYWMLHQRYGKLPWGNLVQPTIDLCRKGHMVTAYLDRILRITERKLLAEPSMREIFINPSTNKTWKEGDYIKRLALADSLEVIAKEGVHALYSKNGTLLPKLMKDLQSFDSILTEEDFYSYEPQWVTPSSVAIRGGNVVHSFPLPGSGTLMNFMLNVLDGYQDLNLKDPITWHRVVESFKHGYGHRTRVGDPQYVSAIGGMLQNLTSADYAEYIRNKIVDNATYSDFAHYGAEFANVQDQGTAHVSVLAANGDAVAATSTINYLLGAKIRSRSTGIILNDEMDDFSSPGTTGNTYGLPPSPANFIAPGKRPLSSMAPTIVTNNASGVRMVVGSAGGSRITTANLIILFRHLFFGEDLKTALASPRLHHQLAPMSVDYEAGFDVSILDGLRARGHVVVEKKPDAGFAAATAITKDVNDHVAAEFDPRRGGSVEIVH</sequence>
<dbReference type="AlphaFoldDB" id="A0ABD1CXK2"/>
<keyword evidence="4" id="KW-1133">Transmembrane helix</keyword>
<feature type="binding site" evidence="3">
    <location>
        <position position="555"/>
    </location>
    <ligand>
        <name>L-glutamate</name>
        <dbReference type="ChEBI" id="CHEBI:29985"/>
    </ligand>
</feature>
<dbReference type="InterPro" id="IPR000101">
    <property type="entry name" value="GGT_peptidase"/>
</dbReference>
<dbReference type="PANTHER" id="PTHR11686">
    <property type="entry name" value="GAMMA GLUTAMYL TRANSPEPTIDASE"/>
    <property type="match status" value="1"/>
</dbReference>
<feature type="transmembrane region" description="Helical" evidence="4">
    <location>
        <begin position="456"/>
        <end position="478"/>
    </location>
</feature>
<evidence type="ECO:0000256" key="4">
    <source>
        <dbReference type="SAM" id="Phobius"/>
    </source>
</evidence>
<evidence type="ECO:0000256" key="1">
    <source>
        <dbReference type="ARBA" id="ARBA00084097"/>
    </source>
</evidence>
<evidence type="ECO:0000313" key="5">
    <source>
        <dbReference type="EMBL" id="KAL1381151.1"/>
    </source>
</evidence>
<dbReference type="Gene3D" id="3.60.20.40">
    <property type="match status" value="2"/>
</dbReference>
<proteinExistence type="predicted"/>
<dbReference type="InterPro" id="IPR043137">
    <property type="entry name" value="GGT_ssub_C"/>
</dbReference>
<reference evidence="5 6" key="1">
    <citation type="submission" date="2024-05" db="EMBL/GenBank/DDBJ databases">
        <title>Culex pipiens pipiens assembly and annotation.</title>
        <authorList>
            <person name="Alout H."/>
            <person name="Durand T."/>
        </authorList>
    </citation>
    <scope>NUCLEOTIDE SEQUENCE [LARGE SCALE GENOMIC DNA]</scope>
    <source>
        <strain evidence="5">HA-2024</strain>
        <tissue evidence="5">Whole body</tissue>
    </source>
</reference>
<evidence type="ECO:0000256" key="3">
    <source>
        <dbReference type="PIRSR" id="PIRSR600101-2"/>
    </source>
</evidence>
<accession>A0ABD1CXK2</accession>
<dbReference type="InterPro" id="IPR029055">
    <property type="entry name" value="Ntn_hydrolases_N"/>
</dbReference>
<keyword evidence="6" id="KW-1185">Reference proteome</keyword>
<protein>
    <recommendedName>
        <fullName evidence="7">Gamma-glutamyltransferase</fullName>
    </recommendedName>
</protein>
<keyword evidence="4" id="KW-0812">Transmembrane</keyword>
<evidence type="ECO:0008006" key="7">
    <source>
        <dbReference type="Google" id="ProtNLM"/>
    </source>
</evidence>
<keyword evidence="4" id="KW-0472">Membrane</keyword>
<dbReference type="FunFam" id="3.60.20.40:FF:000001">
    <property type="entry name" value="Gamma-glutamyltranspeptidase 1"/>
    <property type="match status" value="2"/>
</dbReference>
<gene>
    <name evidence="5" type="ORF">pipiens_000440</name>
</gene>
<dbReference type="PANTHER" id="PTHR11686:SF72">
    <property type="entry name" value="GAMMA-GLUTAMYL TRANSPEPTIDASE, ISOFORM A"/>
    <property type="match status" value="1"/>
</dbReference>
<comment type="caution">
    <text evidence="5">The sequence shown here is derived from an EMBL/GenBank/DDBJ whole genome shotgun (WGS) entry which is preliminary data.</text>
</comment>
<feature type="binding site" evidence="3">
    <location>
        <begin position="849"/>
        <end position="851"/>
    </location>
    <ligand>
        <name>L-glutamate</name>
        <dbReference type="ChEBI" id="CHEBI:29985"/>
    </ligand>
</feature>
<dbReference type="FunFam" id="1.10.246.130:FF:000001">
    <property type="entry name" value="Gamma-glutamyltransferase 5 isoform 1"/>
    <property type="match status" value="2"/>
</dbReference>
<dbReference type="EMBL" id="JBEHCU010008782">
    <property type="protein sequence ID" value="KAL1381151.1"/>
    <property type="molecule type" value="Genomic_DNA"/>
</dbReference>
<keyword evidence="1" id="KW-1202">Platelet aggregation activating toxin</keyword>
<dbReference type="GO" id="GO:0036374">
    <property type="term" value="F:glutathione hydrolase activity"/>
    <property type="evidence" value="ECO:0007669"/>
    <property type="project" value="UniProtKB-ARBA"/>
</dbReference>
<feature type="binding site" evidence="3">
    <location>
        <begin position="902"/>
        <end position="903"/>
    </location>
    <ligand>
        <name>L-glutamate</name>
        <dbReference type="ChEBI" id="CHEBI:29985"/>
    </ligand>
</feature>
<evidence type="ECO:0000256" key="2">
    <source>
        <dbReference type="PIRSR" id="PIRSR600101-1"/>
    </source>
</evidence>
<keyword evidence="1" id="KW-1199">Hemostasis impairing toxin</keyword>
<feature type="binding site" evidence="3">
    <location>
        <position position="925"/>
    </location>
    <ligand>
        <name>L-glutamate</name>
        <dbReference type="ChEBI" id="CHEBI:29985"/>
    </ligand>
</feature>